<comment type="cofactor">
    <cofactor evidence="1 12">
        <name>pyridoxal 5'-phosphate</name>
        <dbReference type="ChEBI" id="CHEBI:597326"/>
    </cofactor>
</comment>
<evidence type="ECO:0000256" key="11">
    <source>
        <dbReference type="RuleBase" id="RU003560"/>
    </source>
</evidence>
<gene>
    <name evidence="13" type="ORF">CTAYLR_001886</name>
</gene>
<dbReference type="EC" id="2.6.1.13" evidence="4 12"/>
<dbReference type="PIRSF" id="PIRSF000521">
    <property type="entry name" value="Transaminase_4ab_Lys_Orn"/>
    <property type="match status" value="1"/>
</dbReference>
<evidence type="ECO:0000256" key="7">
    <source>
        <dbReference type="ARBA" id="ARBA00022898"/>
    </source>
</evidence>
<dbReference type="GO" id="GO:0010121">
    <property type="term" value="P:L-arginine catabolic process to proline via ornithine"/>
    <property type="evidence" value="ECO:0007669"/>
    <property type="project" value="TreeGrafter"/>
</dbReference>
<dbReference type="GO" id="GO:0005737">
    <property type="term" value="C:cytoplasm"/>
    <property type="evidence" value="ECO:0007669"/>
    <property type="project" value="TreeGrafter"/>
</dbReference>
<evidence type="ECO:0000256" key="6">
    <source>
        <dbReference type="ARBA" id="ARBA00022679"/>
    </source>
</evidence>
<dbReference type="SUPFAM" id="SSF53383">
    <property type="entry name" value="PLP-dependent transferases"/>
    <property type="match status" value="1"/>
</dbReference>
<dbReference type="GO" id="GO:0030170">
    <property type="term" value="F:pyridoxal phosphate binding"/>
    <property type="evidence" value="ECO:0007669"/>
    <property type="project" value="InterPro"/>
</dbReference>
<evidence type="ECO:0000256" key="5">
    <source>
        <dbReference type="ARBA" id="ARBA00022576"/>
    </source>
</evidence>
<dbReference type="FunFam" id="3.90.1150.10:FF:000152">
    <property type="entry name" value="Ornithine aminotransferase"/>
    <property type="match status" value="1"/>
</dbReference>
<dbReference type="InterPro" id="IPR005814">
    <property type="entry name" value="Aminotrans_3"/>
</dbReference>
<dbReference type="Proteomes" id="UP001230188">
    <property type="component" value="Unassembled WGS sequence"/>
</dbReference>
<dbReference type="PANTHER" id="PTHR11986">
    <property type="entry name" value="AMINOTRANSFERASE CLASS III"/>
    <property type="match status" value="1"/>
</dbReference>
<evidence type="ECO:0000256" key="2">
    <source>
        <dbReference type="ARBA" id="ARBA00004998"/>
    </source>
</evidence>
<dbReference type="CDD" id="cd00610">
    <property type="entry name" value="OAT_like"/>
    <property type="match status" value="1"/>
</dbReference>
<dbReference type="InterPro" id="IPR015422">
    <property type="entry name" value="PyrdxlP-dep_Trfase_small"/>
</dbReference>
<evidence type="ECO:0000256" key="12">
    <source>
        <dbReference type="RuleBase" id="RU365036"/>
    </source>
</evidence>
<keyword evidence="14" id="KW-1185">Reference proteome</keyword>
<keyword evidence="7 11" id="KW-0663">Pyridoxal phosphate</keyword>
<dbReference type="GO" id="GO:0004587">
    <property type="term" value="F:ornithine aminotransferase activity"/>
    <property type="evidence" value="ECO:0007669"/>
    <property type="project" value="UniProtKB-EC"/>
</dbReference>
<dbReference type="EMBL" id="JAQMWT010000531">
    <property type="protein sequence ID" value="KAJ8600027.1"/>
    <property type="molecule type" value="Genomic_DNA"/>
</dbReference>
<evidence type="ECO:0000256" key="10">
    <source>
        <dbReference type="ARBA" id="ARBA00073894"/>
    </source>
</evidence>
<reference evidence="13" key="1">
    <citation type="submission" date="2023-01" db="EMBL/GenBank/DDBJ databases">
        <title>Metagenome sequencing of chrysophaentin producing Chrysophaeum taylorii.</title>
        <authorList>
            <person name="Davison J."/>
            <person name="Bewley C."/>
        </authorList>
    </citation>
    <scope>NUCLEOTIDE SEQUENCE</scope>
    <source>
        <strain evidence="13">NIES-1699</strain>
    </source>
</reference>
<keyword evidence="6 12" id="KW-0808">Transferase</keyword>
<evidence type="ECO:0000256" key="4">
    <source>
        <dbReference type="ARBA" id="ARBA00012924"/>
    </source>
</evidence>
<evidence type="ECO:0000313" key="13">
    <source>
        <dbReference type="EMBL" id="KAJ8600027.1"/>
    </source>
</evidence>
<evidence type="ECO:0000313" key="14">
    <source>
        <dbReference type="Proteomes" id="UP001230188"/>
    </source>
</evidence>
<dbReference type="Gene3D" id="3.90.1150.10">
    <property type="entry name" value="Aspartate Aminotransferase, domain 1"/>
    <property type="match status" value="1"/>
</dbReference>
<keyword evidence="5 12" id="KW-0032">Aminotransferase</keyword>
<dbReference type="AlphaFoldDB" id="A0AAD7XG54"/>
<name>A0AAD7XG54_9STRA</name>
<evidence type="ECO:0000256" key="3">
    <source>
        <dbReference type="ARBA" id="ARBA00008954"/>
    </source>
</evidence>
<evidence type="ECO:0000256" key="9">
    <source>
        <dbReference type="ARBA" id="ARBA00051944"/>
    </source>
</evidence>
<dbReference type="InterPro" id="IPR050103">
    <property type="entry name" value="Class-III_PLP-dep_AT"/>
</dbReference>
<dbReference type="PANTHER" id="PTHR11986:SF18">
    <property type="entry name" value="ORNITHINE AMINOTRANSFERASE, MITOCHONDRIAL"/>
    <property type="match status" value="1"/>
</dbReference>
<dbReference type="Pfam" id="PF00202">
    <property type="entry name" value="Aminotran_3"/>
    <property type="match status" value="1"/>
</dbReference>
<evidence type="ECO:0000256" key="8">
    <source>
        <dbReference type="ARBA" id="ARBA00051265"/>
    </source>
</evidence>
<evidence type="ECO:0000256" key="1">
    <source>
        <dbReference type="ARBA" id="ARBA00001933"/>
    </source>
</evidence>
<comment type="similarity">
    <text evidence="3 11">Belongs to the class-III pyridoxal-phosphate-dependent aminotransferase family.</text>
</comment>
<organism evidence="13 14">
    <name type="scientific">Chrysophaeum taylorii</name>
    <dbReference type="NCBI Taxonomy" id="2483200"/>
    <lineage>
        <taxon>Eukaryota</taxon>
        <taxon>Sar</taxon>
        <taxon>Stramenopiles</taxon>
        <taxon>Ochrophyta</taxon>
        <taxon>Pelagophyceae</taxon>
        <taxon>Pelagomonadales</taxon>
        <taxon>Pelagomonadaceae</taxon>
        <taxon>Chrysophaeum</taxon>
    </lineage>
</organism>
<comment type="caution">
    <text evidence="13">The sequence shown here is derived from an EMBL/GenBank/DDBJ whole genome shotgun (WGS) entry which is preliminary data.</text>
</comment>
<dbReference type="NCBIfam" id="TIGR01885">
    <property type="entry name" value="Orn_aminotrans"/>
    <property type="match status" value="1"/>
</dbReference>
<dbReference type="InterPro" id="IPR015424">
    <property type="entry name" value="PyrdxlP-dep_Trfase"/>
</dbReference>
<sequence>MRRRMLLRRVSAVAQKAHKKKSYEPAPLGPLSAAAKIKEAQYGAENYHPVPVVLASGKGAKVWDVDGREYLDFLSAYSAVNQGHCHPKIVAALKAQAETLTLSSRAFHNDRLGEWCEYATRVFGFERLLPMNTGVEASETSVKLARRWSYAVKKVPEGTARVVVANNNFWGRSIGAISASTDPTSYGGFGPLAPGFDWVPFGDAQALEDLLERQAERTACVMLEPIQGEAGVIVPPEGYLAKCRDLCDRYNVLLTFDEVQTGLGRTGRLLACHHDDVKPDILVLGKALSGGLLPVSAVLADSHVMLTIRPGEHGSTYGGNPVACRVAKAAIQTLVEEDMISNARDRGAELEAGLRDLVQRRDVALDTRGRGLLRALVIDPDRVDAWDVCLALRDNGLITKPTHNNVIRLAPPLVISSDEIKQALAAFDTALAYFDD</sequence>
<accession>A0AAD7XG54</accession>
<dbReference type="InterPro" id="IPR010164">
    <property type="entry name" value="Orn_aminotrans"/>
</dbReference>
<dbReference type="FunFam" id="3.40.640.10:FF:000011">
    <property type="entry name" value="Ornithine aminotransferase"/>
    <property type="match status" value="1"/>
</dbReference>
<comment type="catalytic activity">
    <reaction evidence="8 12">
        <text>a 2-oxocarboxylate + L-ornithine = L-glutamate 5-semialdehyde + an L-alpha-amino acid</text>
        <dbReference type="Rhea" id="RHEA:13877"/>
        <dbReference type="ChEBI" id="CHEBI:35179"/>
        <dbReference type="ChEBI" id="CHEBI:46911"/>
        <dbReference type="ChEBI" id="CHEBI:58066"/>
        <dbReference type="ChEBI" id="CHEBI:59869"/>
        <dbReference type="EC" id="2.6.1.13"/>
    </reaction>
</comment>
<dbReference type="GO" id="GO:0042802">
    <property type="term" value="F:identical protein binding"/>
    <property type="evidence" value="ECO:0007669"/>
    <property type="project" value="TreeGrafter"/>
</dbReference>
<dbReference type="Gene3D" id="3.40.640.10">
    <property type="entry name" value="Type I PLP-dependent aspartate aminotransferase-like (Major domain)"/>
    <property type="match status" value="1"/>
</dbReference>
<comment type="catalytic activity">
    <reaction evidence="9">
        <text>L-ornithine + 2-oxoglutarate = L-glutamate 5-semialdehyde + L-glutamate</text>
        <dbReference type="Rhea" id="RHEA:25160"/>
        <dbReference type="ChEBI" id="CHEBI:16810"/>
        <dbReference type="ChEBI" id="CHEBI:29985"/>
        <dbReference type="ChEBI" id="CHEBI:46911"/>
        <dbReference type="ChEBI" id="CHEBI:58066"/>
        <dbReference type="EC" id="2.6.1.13"/>
    </reaction>
    <physiologicalReaction direction="left-to-right" evidence="9">
        <dbReference type="Rhea" id="RHEA:25161"/>
    </physiologicalReaction>
</comment>
<dbReference type="InterPro" id="IPR015421">
    <property type="entry name" value="PyrdxlP-dep_Trfase_major"/>
</dbReference>
<proteinExistence type="inferred from homology"/>
<protein>
    <recommendedName>
        <fullName evidence="10 12">Ornithine aminotransferase</fullName>
        <ecNumber evidence="4 12">2.6.1.13</ecNumber>
    </recommendedName>
</protein>
<dbReference type="GO" id="GO:0019544">
    <property type="term" value="P:L-arginine catabolic process to L-glutamate"/>
    <property type="evidence" value="ECO:0007669"/>
    <property type="project" value="TreeGrafter"/>
</dbReference>
<comment type="pathway">
    <text evidence="2 12">Amino-acid biosynthesis; L-proline biosynthesis; L-glutamate 5-semialdehyde from L-ornithine: step 1/1.</text>
</comment>